<dbReference type="PANTHER" id="PTHR14015:SF2">
    <property type="entry name" value="OPIOID GROWTH FACTOR RECEPTOR (OGFR) CONSERVED DOMAIN-CONTAINING PROTEIN"/>
    <property type="match status" value="1"/>
</dbReference>
<organism evidence="4 5">
    <name type="scientific">Exidia glandulosa HHB12029</name>
    <dbReference type="NCBI Taxonomy" id="1314781"/>
    <lineage>
        <taxon>Eukaryota</taxon>
        <taxon>Fungi</taxon>
        <taxon>Dikarya</taxon>
        <taxon>Basidiomycota</taxon>
        <taxon>Agaricomycotina</taxon>
        <taxon>Agaricomycetes</taxon>
        <taxon>Auriculariales</taxon>
        <taxon>Exidiaceae</taxon>
        <taxon>Exidia</taxon>
    </lineage>
</organism>
<keyword evidence="5" id="KW-1185">Reference proteome</keyword>
<dbReference type="EMBL" id="KV425983">
    <property type="protein sequence ID" value="KZV93805.1"/>
    <property type="molecule type" value="Genomic_DNA"/>
</dbReference>
<feature type="compositionally biased region" description="Acidic residues" evidence="2">
    <location>
        <begin position="241"/>
        <end position="252"/>
    </location>
</feature>
<gene>
    <name evidence="4" type="ORF">EXIGLDRAFT_835406</name>
</gene>
<evidence type="ECO:0000313" key="5">
    <source>
        <dbReference type="Proteomes" id="UP000077266"/>
    </source>
</evidence>
<dbReference type="InParanoid" id="A0A165IS94"/>
<protein>
    <recommendedName>
        <fullName evidence="3">Opioid growth factor receptor (OGFr) conserved domain-containing protein</fullName>
    </recommendedName>
</protein>
<feature type="domain" description="Opioid growth factor receptor (OGFr) conserved" evidence="3">
    <location>
        <begin position="23"/>
        <end position="219"/>
    </location>
</feature>
<evidence type="ECO:0000259" key="3">
    <source>
        <dbReference type="Pfam" id="PF04664"/>
    </source>
</evidence>
<dbReference type="Proteomes" id="UP000077266">
    <property type="component" value="Unassembled WGS sequence"/>
</dbReference>
<accession>A0A165IS94</accession>
<proteinExistence type="inferred from homology"/>
<dbReference type="InterPro" id="IPR039574">
    <property type="entry name" value="OGFr"/>
</dbReference>
<evidence type="ECO:0000313" key="4">
    <source>
        <dbReference type="EMBL" id="KZV93805.1"/>
    </source>
</evidence>
<reference evidence="4 5" key="1">
    <citation type="journal article" date="2016" name="Mol. Biol. Evol.">
        <title>Comparative Genomics of Early-Diverging Mushroom-Forming Fungi Provides Insights into the Origins of Lignocellulose Decay Capabilities.</title>
        <authorList>
            <person name="Nagy L.G."/>
            <person name="Riley R."/>
            <person name="Tritt A."/>
            <person name="Adam C."/>
            <person name="Daum C."/>
            <person name="Floudas D."/>
            <person name="Sun H."/>
            <person name="Yadav J.S."/>
            <person name="Pangilinan J."/>
            <person name="Larsson K.H."/>
            <person name="Matsuura K."/>
            <person name="Barry K."/>
            <person name="Labutti K."/>
            <person name="Kuo R."/>
            <person name="Ohm R.A."/>
            <person name="Bhattacharya S.S."/>
            <person name="Shirouzu T."/>
            <person name="Yoshinaga Y."/>
            <person name="Martin F.M."/>
            <person name="Grigoriev I.V."/>
            <person name="Hibbett D.S."/>
        </authorList>
    </citation>
    <scope>NUCLEOTIDE SEQUENCE [LARGE SCALE GENOMIC DNA]</scope>
    <source>
        <strain evidence="4 5">HHB12029</strain>
    </source>
</reference>
<name>A0A165IS94_EXIGL</name>
<comment type="similarity">
    <text evidence="1">Belongs to the opioid growth factor receptor family.</text>
</comment>
<dbReference type="InterPro" id="IPR006757">
    <property type="entry name" value="OGF_rcpt"/>
</dbReference>
<evidence type="ECO:0000256" key="1">
    <source>
        <dbReference type="ARBA" id="ARBA00010365"/>
    </source>
</evidence>
<evidence type="ECO:0000256" key="2">
    <source>
        <dbReference type="SAM" id="MobiDB-lite"/>
    </source>
</evidence>
<dbReference type="Pfam" id="PF04664">
    <property type="entry name" value="OGFr_N"/>
    <property type="match status" value="1"/>
</dbReference>
<dbReference type="GO" id="GO:0016020">
    <property type="term" value="C:membrane"/>
    <property type="evidence" value="ECO:0007669"/>
    <property type="project" value="InterPro"/>
</dbReference>
<sequence>MIPGDVQRFLESYAGQHDDPQLNANLEFYTNKRRCQPNNLTIDELHSDWDGDYETLEFEHGYIQWLFPIPEFGMNSRSQPLQKHEESAIRASPDAMKRVVRSYRLMLDFYGMQLVDERTGRLERTKDYAPRYRNLVRSSHNYLRISRILKHLSIMGLEHLGLGLVLHFLSEQSEHRALDTEGIHSSMDRWWANCVRNDADRAWVGAIIKQVRAGRKSFSRADYTSALQRHVDTGSFGPAAPDDDGADDSDSD</sequence>
<dbReference type="GO" id="GO:0140625">
    <property type="term" value="F:opioid growth factor receptor activity"/>
    <property type="evidence" value="ECO:0007669"/>
    <property type="project" value="InterPro"/>
</dbReference>
<dbReference type="AlphaFoldDB" id="A0A165IS94"/>
<dbReference type="OrthoDB" id="9030204at2759"/>
<feature type="region of interest" description="Disordered" evidence="2">
    <location>
        <begin position="232"/>
        <end position="252"/>
    </location>
</feature>
<dbReference type="PANTHER" id="PTHR14015">
    <property type="entry name" value="OPIOID GROWTH FACTOR RECEPTOR OGFR ZETA-TYPE OPIOID RECEPTOR"/>
    <property type="match status" value="1"/>
</dbReference>